<protein>
    <recommendedName>
        <fullName evidence="4">PDZ domain-containing protein</fullName>
    </recommendedName>
</protein>
<dbReference type="AlphaFoldDB" id="A0A7X5BTJ0"/>
<organism evidence="2 3">
    <name type="scientific">Corallococcus exiguus</name>
    <dbReference type="NCBI Taxonomy" id="83462"/>
    <lineage>
        <taxon>Bacteria</taxon>
        <taxon>Pseudomonadati</taxon>
        <taxon>Myxococcota</taxon>
        <taxon>Myxococcia</taxon>
        <taxon>Myxococcales</taxon>
        <taxon>Cystobacterineae</taxon>
        <taxon>Myxococcaceae</taxon>
        <taxon>Corallococcus</taxon>
    </lineage>
</organism>
<keyword evidence="1" id="KW-0732">Signal</keyword>
<evidence type="ECO:0000313" key="3">
    <source>
        <dbReference type="Proteomes" id="UP000537825"/>
    </source>
</evidence>
<dbReference type="Proteomes" id="UP000537825">
    <property type="component" value="Unassembled WGS sequence"/>
</dbReference>
<reference evidence="2 3" key="1">
    <citation type="submission" date="2020-01" db="EMBL/GenBank/DDBJ databases">
        <title>The draft genome sequence of Corallococcus exiguus DSM 14696.</title>
        <authorList>
            <person name="Zhang X."/>
            <person name="Zhu H."/>
        </authorList>
    </citation>
    <scope>NUCLEOTIDE SEQUENCE [LARGE SCALE GENOMIC DNA]</scope>
    <source>
        <strain evidence="2 3">DSM 14696</strain>
    </source>
</reference>
<dbReference type="EMBL" id="JAAAPK010000003">
    <property type="protein sequence ID" value="NBC41278.1"/>
    <property type="molecule type" value="Genomic_DNA"/>
</dbReference>
<keyword evidence="3" id="KW-1185">Reference proteome</keyword>
<evidence type="ECO:0000256" key="1">
    <source>
        <dbReference type="SAM" id="SignalP"/>
    </source>
</evidence>
<name>A0A7X5BTJ0_9BACT</name>
<feature type="chain" id="PRO_5031129301" description="PDZ domain-containing protein" evidence="1">
    <location>
        <begin position="20"/>
        <end position="471"/>
    </location>
</feature>
<evidence type="ECO:0000313" key="2">
    <source>
        <dbReference type="EMBL" id="NBC41278.1"/>
    </source>
</evidence>
<sequence>MFLASLLSAFAGAWLFAAAPFTVTMKSAGYSARSDGETVTVTRVEPKSVAAEAGLQKGMKVTGITQPPRGFTRVPLPQLDATNLQDALTPQPAETLWLRVETKRGSDQLILKSREPLPDNPFPVVPLTDAQQARLTPDQASRYQQRLVQFAVEAMRRPQVEARQNTTAYVMKGKLSGIDGGGATPLWLHPSIELRHSCGDSLEKMELSSAAGNVNLTLRPEDATKAGGPIQLAPPLWPMQQVLRCEGAPTALQQTLHVKLACKGLPPAEHDFNVKLTVRCDDLHSQPGPAQPPLVLEEPKDFLVGDTTPLRMKVFAHQLVPRPTEATLVELDAQGQVLRRLTPVPMGKNAHEPGLPLQVTLDTTARRTARLALDVRFSDGSTWLSEPLTREIRTRAQVEGLRREALETNARASAFLEELNDTFSEPCDDVPTTMKWILAHPAIEAAHTGFRKLHYKVRGSSHFSVFMCGYD</sequence>
<evidence type="ECO:0008006" key="4">
    <source>
        <dbReference type="Google" id="ProtNLM"/>
    </source>
</evidence>
<feature type="signal peptide" evidence="1">
    <location>
        <begin position="1"/>
        <end position="19"/>
    </location>
</feature>
<comment type="caution">
    <text evidence="2">The sequence shown here is derived from an EMBL/GenBank/DDBJ whole genome shotgun (WGS) entry which is preliminary data.</text>
</comment>
<accession>A0A7X5BTJ0</accession>
<dbReference type="RefSeq" id="WP_139915353.1">
    <property type="nucleotide sequence ID" value="NZ_CBCSLE010000019.1"/>
</dbReference>
<gene>
    <name evidence="2" type="ORF">GTZ93_15725</name>
</gene>
<proteinExistence type="predicted"/>